<dbReference type="AlphaFoldDB" id="A0A6C0BA51"/>
<evidence type="ECO:0000313" key="1">
    <source>
        <dbReference type="EMBL" id="QHS88378.1"/>
    </source>
</evidence>
<name>A0A6C0BA51_9ZZZZ</name>
<accession>A0A6C0BA51</accession>
<reference evidence="1" key="1">
    <citation type="journal article" date="2020" name="Nature">
        <title>Giant virus diversity and host interactions through global metagenomics.</title>
        <authorList>
            <person name="Schulz F."/>
            <person name="Roux S."/>
            <person name="Paez-Espino D."/>
            <person name="Jungbluth S."/>
            <person name="Walsh D.A."/>
            <person name="Denef V.J."/>
            <person name="McMahon K.D."/>
            <person name="Konstantinidis K.T."/>
            <person name="Eloe-Fadrosh E.A."/>
            <person name="Kyrpides N.C."/>
            <person name="Woyke T."/>
        </authorList>
    </citation>
    <scope>NUCLEOTIDE SEQUENCE</scope>
    <source>
        <strain evidence="1">GVMAG-M-3300010158-55</strain>
    </source>
</reference>
<dbReference type="EMBL" id="MN739095">
    <property type="protein sequence ID" value="QHS88378.1"/>
    <property type="molecule type" value="Genomic_DNA"/>
</dbReference>
<sequence length="125" mass="14630">MSSTNICWEQFKESVRYTNTETGYSEVFKIGDTITFEGRPENDPRVIITEFTGEDLNGPMGMVYLPWRIKKQCWATPLLSLRGNPRHIICYPVGNIHYGLHIDWTTVKHLSPLDHRNYVFPHKFE</sequence>
<organism evidence="1">
    <name type="scientific">viral metagenome</name>
    <dbReference type="NCBI Taxonomy" id="1070528"/>
    <lineage>
        <taxon>unclassified sequences</taxon>
        <taxon>metagenomes</taxon>
        <taxon>organismal metagenomes</taxon>
    </lineage>
</organism>
<protein>
    <submittedName>
        <fullName evidence="1">Uncharacterized protein</fullName>
    </submittedName>
</protein>
<proteinExistence type="predicted"/>